<evidence type="ECO:0000256" key="11">
    <source>
        <dbReference type="ARBA" id="ARBA00023002"/>
    </source>
</evidence>
<evidence type="ECO:0000256" key="4">
    <source>
        <dbReference type="ARBA" id="ARBA00004271"/>
    </source>
</evidence>
<dbReference type="EMBL" id="NCVQ01000004">
    <property type="protein sequence ID" value="PWZ33968.1"/>
    <property type="molecule type" value="Genomic_DNA"/>
</dbReference>
<evidence type="ECO:0000313" key="20">
    <source>
        <dbReference type="Proteomes" id="UP000251960"/>
    </source>
</evidence>
<dbReference type="PANTHER" id="PTHR11709">
    <property type="entry name" value="MULTI-COPPER OXIDASE"/>
    <property type="match status" value="1"/>
</dbReference>
<dbReference type="SUPFAM" id="SSF49503">
    <property type="entry name" value="Cupredoxins"/>
    <property type="match status" value="3"/>
</dbReference>
<dbReference type="PROSITE" id="PS00079">
    <property type="entry name" value="MULTICOPPER_OXIDASE1"/>
    <property type="match status" value="1"/>
</dbReference>
<dbReference type="CDD" id="cd13849">
    <property type="entry name" value="CuRO_1_LCC_plant"/>
    <property type="match status" value="1"/>
</dbReference>
<proteinExistence type="inferred from homology"/>
<evidence type="ECO:0000256" key="15">
    <source>
        <dbReference type="SAM" id="SignalP"/>
    </source>
</evidence>
<evidence type="ECO:0000256" key="1">
    <source>
        <dbReference type="ARBA" id="ARBA00000349"/>
    </source>
</evidence>
<evidence type="ECO:0000259" key="17">
    <source>
        <dbReference type="Pfam" id="PF07731"/>
    </source>
</evidence>
<name>A0A3L6FMB6_MAIZE</name>
<evidence type="ECO:0000256" key="12">
    <source>
        <dbReference type="ARBA" id="ARBA00023008"/>
    </source>
</evidence>
<keyword evidence="12" id="KW-0186">Copper</keyword>
<dbReference type="Pfam" id="PF07731">
    <property type="entry name" value="Cu-oxidase_2"/>
    <property type="match status" value="1"/>
</dbReference>
<dbReference type="InterPro" id="IPR001117">
    <property type="entry name" value="Cu-oxidase_2nd"/>
</dbReference>
<evidence type="ECO:0000256" key="7">
    <source>
        <dbReference type="ARBA" id="ARBA00022523"/>
    </source>
</evidence>
<dbReference type="AlphaFoldDB" id="A0A3L6FMB6"/>
<dbReference type="InterPro" id="IPR045087">
    <property type="entry name" value="Cu-oxidase_fam"/>
</dbReference>
<dbReference type="CDD" id="cd13875">
    <property type="entry name" value="CuRO_2_LCC_plant"/>
    <property type="match status" value="1"/>
</dbReference>
<dbReference type="PROSITE" id="PS00080">
    <property type="entry name" value="MULTICOPPER_OXIDASE2"/>
    <property type="match status" value="1"/>
</dbReference>
<keyword evidence="11" id="KW-0560">Oxidoreductase</keyword>
<feature type="region of interest" description="Disordered" evidence="14">
    <location>
        <begin position="586"/>
        <end position="607"/>
    </location>
</feature>
<dbReference type="PANTHER" id="PTHR11709:SF242">
    <property type="entry name" value="LACCASE"/>
    <property type="match status" value="1"/>
</dbReference>
<dbReference type="GO" id="GO:0046274">
    <property type="term" value="P:lignin catabolic process"/>
    <property type="evidence" value="ECO:0007669"/>
    <property type="project" value="UniProtKB-KW"/>
</dbReference>
<dbReference type="Proteomes" id="UP000251960">
    <property type="component" value="Chromosome 3"/>
</dbReference>
<dbReference type="Pfam" id="PF07732">
    <property type="entry name" value="Cu-oxidase_3"/>
    <property type="match status" value="1"/>
</dbReference>
<keyword evidence="7" id="KW-0052">Apoplast</keyword>
<accession>A0A3L6FMB6</accession>
<organism evidence="19 20">
    <name type="scientific">Zea mays</name>
    <name type="common">Maize</name>
    <dbReference type="NCBI Taxonomy" id="4577"/>
    <lineage>
        <taxon>Eukaryota</taxon>
        <taxon>Viridiplantae</taxon>
        <taxon>Streptophyta</taxon>
        <taxon>Embryophyta</taxon>
        <taxon>Tracheophyta</taxon>
        <taxon>Spermatophyta</taxon>
        <taxon>Magnoliopsida</taxon>
        <taxon>Liliopsida</taxon>
        <taxon>Poales</taxon>
        <taxon>Poaceae</taxon>
        <taxon>PACMAD clade</taxon>
        <taxon>Panicoideae</taxon>
        <taxon>Andropogonodae</taxon>
        <taxon>Andropogoneae</taxon>
        <taxon>Tripsacinae</taxon>
        <taxon>Zea</taxon>
    </lineage>
</organism>
<sequence>MSKTMLPIAAALFSFYAAVALLGGSAGGQAAVVEHTFVVKQVYIRHLCNDTLATVVNGQFPGPPVEATEGDTVIVHLVNESPFEITIHWYVRRHGVKQRLTCWADGAGMVTQCPIQPNSTFTYRFKVDGQEGTLWWHSHVSILRATLHGIIIIRPKSGSYPFQNHQPHVDVPIIIGEWWQRDLMKVDKNFSNGGSFSDNPAGATINGKLGDLYNCSGVVEDNFVLNVEQGKTYMLRLVNAALFSEYYFKVAGHKFTVVGADANYITPYTTDVVAIAPGETFDVLMVADAPPCRYYMAALANQPPAPDPQIPVFVSRGIVQYANDDTTGAAASGCRDGRPPPMPEMPDQHDTTTTFHFHGNLSGLPTHPLLPQLRGRVDDRLFISLGKGTICQGDRPSCRRGGSDEAIEVAYMNNVSFRLPERMSMLEARQYGGNAGLAVQELPSRPPSVFNFTDPALIPVGPGVPLEKIEATRKATTVRRFAHNATVEVVFQSTATMQSDSNPMHLHGHDFFVLAQGHGNYDPAKHVRTYNLVDPLLKNTVQVPRLGWAVVRFVADNPGAWFMHCHFEFHIAMGMATVFEVANGATPDDTLPPPPPDLPKCIPHKKE</sequence>
<comment type="similarity">
    <text evidence="5">Belongs to the multicopper oxidase family.</text>
</comment>
<comment type="function">
    <text evidence="3">Lignin degradation and detoxification of lignin-derived products.</text>
</comment>
<evidence type="ECO:0000256" key="2">
    <source>
        <dbReference type="ARBA" id="ARBA00001935"/>
    </source>
</evidence>
<dbReference type="GO" id="GO:0052716">
    <property type="term" value="F:hydroquinone:oxygen oxidoreductase activity"/>
    <property type="evidence" value="ECO:0007669"/>
    <property type="project" value="UniProtKB-EC"/>
</dbReference>
<comment type="subcellular location">
    <subcellularLocation>
        <location evidence="4">Secreted</location>
        <location evidence="4">Extracellular space</location>
        <location evidence="4">Apoplast</location>
    </subcellularLocation>
</comment>
<keyword evidence="13" id="KW-0439">Lignin degradation</keyword>
<feature type="signal peptide" evidence="15">
    <location>
        <begin position="1"/>
        <end position="30"/>
    </location>
</feature>
<dbReference type="EC" id="1.10.3.2" evidence="6"/>
<dbReference type="InterPro" id="IPR034285">
    <property type="entry name" value="CuRO_2_LCC"/>
</dbReference>
<evidence type="ECO:0000259" key="16">
    <source>
        <dbReference type="Pfam" id="PF00394"/>
    </source>
</evidence>
<dbReference type="InterPro" id="IPR011707">
    <property type="entry name" value="Cu-oxidase-like_N"/>
</dbReference>
<evidence type="ECO:0000256" key="14">
    <source>
        <dbReference type="SAM" id="MobiDB-lite"/>
    </source>
</evidence>
<keyword evidence="10" id="KW-0677">Repeat</keyword>
<protein>
    <recommendedName>
        <fullName evidence="6">laccase</fullName>
        <ecNumber evidence="6">1.10.3.2</ecNumber>
    </recommendedName>
</protein>
<evidence type="ECO:0000259" key="18">
    <source>
        <dbReference type="Pfam" id="PF07732"/>
    </source>
</evidence>
<evidence type="ECO:0000256" key="13">
    <source>
        <dbReference type="ARBA" id="ARBA00023185"/>
    </source>
</evidence>
<comment type="cofactor">
    <cofactor evidence="2">
        <name>Cu cation</name>
        <dbReference type="ChEBI" id="CHEBI:23378"/>
    </cofactor>
</comment>
<gene>
    <name evidence="19" type="ORF">Zm00014a_034538</name>
</gene>
<keyword evidence="9" id="KW-0479">Metal-binding</keyword>
<dbReference type="InterPro" id="IPR034288">
    <property type="entry name" value="CuRO_1_LCC"/>
</dbReference>
<evidence type="ECO:0000313" key="19">
    <source>
        <dbReference type="EMBL" id="PWZ33968.1"/>
    </source>
</evidence>
<dbReference type="Gene3D" id="2.60.40.420">
    <property type="entry name" value="Cupredoxins - blue copper proteins"/>
    <property type="match status" value="3"/>
</dbReference>
<dbReference type="InterPro" id="IPR011706">
    <property type="entry name" value="Cu-oxidase_C"/>
</dbReference>
<dbReference type="InterPro" id="IPR008972">
    <property type="entry name" value="Cupredoxin"/>
</dbReference>
<dbReference type="InterPro" id="IPR033138">
    <property type="entry name" value="Cu_oxidase_CS"/>
</dbReference>
<feature type="domain" description="Plastocyanin-like" evidence="16">
    <location>
        <begin position="170"/>
        <end position="305"/>
    </location>
</feature>
<evidence type="ECO:0000256" key="8">
    <source>
        <dbReference type="ARBA" id="ARBA00022525"/>
    </source>
</evidence>
<evidence type="ECO:0000256" key="6">
    <source>
        <dbReference type="ARBA" id="ARBA00012297"/>
    </source>
</evidence>
<evidence type="ECO:0000256" key="3">
    <source>
        <dbReference type="ARBA" id="ARBA00002075"/>
    </source>
</evidence>
<dbReference type="GO" id="GO:0048046">
    <property type="term" value="C:apoplast"/>
    <property type="evidence" value="ECO:0007669"/>
    <property type="project" value="UniProtKB-SubCell"/>
</dbReference>
<comment type="catalytic activity">
    <reaction evidence="1">
        <text>4 hydroquinone + O2 = 4 benzosemiquinone + 2 H2O</text>
        <dbReference type="Rhea" id="RHEA:11276"/>
        <dbReference type="ChEBI" id="CHEBI:15377"/>
        <dbReference type="ChEBI" id="CHEBI:15379"/>
        <dbReference type="ChEBI" id="CHEBI:17594"/>
        <dbReference type="ChEBI" id="CHEBI:17977"/>
        <dbReference type="EC" id="1.10.3.2"/>
    </reaction>
</comment>
<feature type="domain" description="Plastocyanin-like" evidence="17">
    <location>
        <begin position="463"/>
        <end position="583"/>
    </location>
</feature>
<evidence type="ECO:0000256" key="10">
    <source>
        <dbReference type="ARBA" id="ARBA00022737"/>
    </source>
</evidence>
<keyword evidence="15" id="KW-0732">Signal</keyword>
<comment type="caution">
    <text evidence="19">The sequence shown here is derived from an EMBL/GenBank/DDBJ whole genome shotgun (WGS) entry which is preliminary data.</text>
</comment>
<dbReference type="Pfam" id="PF00394">
    <property type="entry name" value="Cu-oxidase"/>
    <property type="match status" value="1"/>
</dbReference>
<feature type="domain" description="Plastocyanin-like" evidence="18">
    <location>
        <begin position="40"/>
        <end position="157"/>
    </location>
</feature>
<reference evidence="19 20" key="1">
    <citation type="journal article" date="2018" name="Nat. Genet.">
        <title>Extensive intraspecific gene order and gene structural variations between Mo17 and other maize genomes.</title>
        <authorList>
            <person name="Sun S."/>
            <person name="Zhou Y."/>
            <person name="Chen J."/>
            <person name="Shi J."/>
            <person name="Zhao H."/>
            <person name="Zhao H."/>
            <person name="Song W."/>
            <person name="Zhang M."/>
            <person name="Cui Y."/>
            <person name="Dong X."/>
            <person name="Liu H."/>
            <person name="Ma X."/>
            <person name="Jiao Y."/>
            <person name="Wang B."/>
            <person name="Wei X."/>
            <person name="Stein J.C."/>
            <person name="Glaubitz J.C."/>
            <person name="Lu F."/>
            <person name="Yu G."/>
            <person name="Liang C."/>
            <person name="Fengler K."/>
            <person name="Li B."/>
            <person name="Rafalski A."/>
            <person name="Schnable P.S."/>
            <person name="Ware D.H."/>
            <person name="Buckler E.S."/>
            <person name="Lai J."/>
        </authorList>
    </citation>
    <scope>NUCLEOTIDE SEQUENCE [LARGE SCALE GENOMIC DNA]</scope>
    <source>
        <strain evidence="20">cv. Missouri 17</strain>
        <tissue evidence="19">Seedling</tissue>
    </source>
</reference>
<dbReference type="GO" id="GO:0005507">
    <property type="term" value="F:copper ion binding"/>
    <property type="evidence" value="ECO:0007669"/>
    <property type="project" value="InterPro"/>
</dbReference>
<feature type="chain" id="PRO_5035251359" description="laccase" evidence="15">
    <location>
        <begin position="31"/>
        <end position="607"/>
    </location>
</feature>
<evidence type="ECO:0000256" key="9">
    <source>
        <dbReference type="ARBA" id="ARBA00022723"/>
    </source>
</evidence>
<evidence type="ECO:0000256" key="5">
    <source>
        <dbReference type="ARBA" id="ARBA00010609"/>
    </source>
</evidence>
<dbReference type="InterPro" id="IPR002355">
    <property type="entry name" value="Cu_oxidase_Cu_BS"/>
</dbReference>
<keyword evidence="8" id="KW-0964">Secreted</keyword>